<accession>A0A1E2US33</accession>
<dbReference type="Proteomes" id="UP000094849">
    <property type="component" value="Unassembled WGS sequence"/>
</dbReference>
<evidence type="ECO:0000313" key="1">
    <source>
        <dbReference type="EMBL" id="ODB97563.1"/>
    </source>
</evidence>
<keyword evidence="2" id="KW-1185">Reference proteome</keyword>
<proteinExistence type="predicted"/>
<dbReference type="AlphaFoldDB" id="A0A1E2US33"/>
<gene>
    <name evidence="1" type="ORF">A3196_12835</name>
</gene>
<reference evidence="1 2" key="1">
    <citation type="submission" date="2016-03" db="EMBL/GenBank/DDBJ databases">
        <title>Chemosynthetic sulphur-oxidizing symbionts of marine invertebrate animals are capable of nitrogen fixation.</title>
        <authorList>
            <person name="Petersen J.M."/>
            <person name="Kemper A."/>
            <person name="Gruber-Vodicka H."/>
            <person name="Cardini U."/>
            <person name="Geest Mvander."/>
            <person name="Kleiner M."/>
            <person name="Bulgheresi S."/>
            <person name="Fussmann M."/>
            <person name="Herbold C."/>
            <person name="Seah B.K.B."/>
            <person name="Antony C.Paul."/>
            <person name="Liu D."/>
            <person name="Belitz A."/>
            <person name="Weber M."/>
        </authorList>
    </citation>
    <scope>NUCLEOTIDE SEQUENCE [LARGE SCALE GENOMIC DNA]</scope>
    <source>
        <strain evidence="1">G_D</strain>
    </source>
</reference>
<dbReference type="OrthoDB" id="6656764at2"/>
<evidence type="ECO:0000313" key="2">
    <source>
        <dbReference type="Proteomes" id="UP000094849"/>
    </source>
</evidence>
<dbReference type="RefSeq" id="WP_069014348.1">
    <property type="nucleotide sequence ID" value="NZ_LVJW01000003.1"/>
</dbReference>
<dbReference type="EMBL" id="LVJZ01000003">
    <property type="protein sequence ID" value="ODB97563.1"/>
    <property type="molecule type" value="Genomic_DNA"/>
</dbReference>
<dbReference type="STRING" id="1818881.A3196_12835"/>
<comment type="caution">
    <text evidence="1">The sequence shown here is derived from an EMBL/GenBank/DDBJ whole genome shotgun (WGS) entry which is preliminary data.</text>
</comment>
<organism evidence="1 2">
    <name type="scientific">Candidatus Thiodiazotropha endoloripes</name>
    <dbReference type="NCBI Taxonomy" id="1818881"/>
    <lineage>
        <taxon>Bacteria</taxon>
        <taxon>Pseudomonadati</taxon>
        <taxon>Pseudomonadota</taxon>
        <taxon>Gammaproteobacteria</taxon>
        <taxon>Chromatiales</taxon>
        <taxon>Sedimenticolaceae</taxon>
        <taxon>Candidatus Thiodiazotropha</taxon>
    </lineage>
</organism>
<protein>
    <submittedName>
        <fullName evidence="1">Uncharacterized protein</fullName>
    </submittedName>
</protein>
<name>A0A1E2US33_9GAMM</name>
<sequence length="105" mass="11698">MDTPIHSVALALENIYQRLYHIEAATTLLQQIECGDIEDLQVTHVTFTTLVSEALTDAMSGIFDECDEISSYLEEQGGERFLKLAEKAKQIQLTELSGKHGELLS</sequence>